<proteinExistence type="predicted"/>
<evidence type="ECO:0000313" key="2">
    <source>
        <dbReference type="EMBL" id="MBW8288732.1"/>
    </source>
</evidence>
<reference evidence="2 3" key="1">
    <citation type="submission" date="2021-05" db="EMBL/GenBank/DDBJ databases">
        <title>Draft Whole Genome Sequencing Of Biosensor Chromobacterium violaceum Strain CV026 Reveals A Regulatory RNA In Chromobacterium violaceum Phenotype Regulatory Network.</title>
        <authorList>
            <person name="Hong K.W."/>
            <person name="Chan K.G."/>
            <person name="Chang C.-Y."/>
        </authorList>
    </citation>
    <scope>NUCLEOTIDE SEQUENCE [LARGE SCALE GENOMIC DNA]</scope>
    <source>
        <strain evidence="2 3">ATCC 31532</strain>
    </source>
</reference>
<dbReference type="RefSeq" id="WP_043580170.1">
    <property type="nucleotide sequence ID" value="NZ_CP142381.1"/>
</dbReference>
<protein>
    <submittedName>
        <fullName evidence="2">Uncharacterized protein</fullName>
    </submittedName>
</protein>
<evidence type="ECO:0000256" key="1">
    <source>
        <dbReference type="SAM" id="MobiDB-lite"/>
    </source>
</evidence>
<gene>
    <name evidence="2" type="ORF">KIF53_13940</name>
</gene>
<dbReference type="EMBL" id="JAHDTB010000011">
    <property type="protein sequence ID" value="MBW8288732.1"/>
    <property type="molecule type" value="Genomic_DNA"/>
</dbReference>
<feature type="region of interest" description="Disordered" evidence="1">
    <location>
        <begin position="16"/>
        <end position="40"/>
    </location>
</feature>
<keyword evidence="3" id="KW-1185">Reference proteome</keyword>
<comment type="caution">
    <text evidence="2">The sequence shown here is derived from an EMBL/GenBank/DDBJ whole genome shotgun (WGS) entry which is preliminary data.</text>
</comment>
<sequence>MANGDDAFKSLLGRFGYGKGPSGRAMDAAPAEHGAEDDEAEEVLPLAAEPDLLLDAPLQHFPDSGFGISLDSVREAVSAAGQPEAPAIAPAEAAEERAPFAPLRMEELLAPLEPVPSSPPPARRAASLSEERLALLHRVAQEARGEGVHSSEEFDMGYREPLVDAVRQPVALAQEHEVSEALPVPSWARIAAERGLLGHEAGQVFDSLDALGLVNDDRYAEQAAAYWPVEAQPQAFADLAAIALTARSELPAATRNGDGLGRHGYFYLKGAAYGVPALIVADGSSREARGRVAEICGELDQAGKRWRVVLLTSYSYRWALRRFLWPEIVAAGDVGYAMAVADAARVYAAPAADGRRLLLLETAQGMEAVAMMDAGEAAQWLGALGAEPDPADAGIWCAAGKVGGERGKAAALAAFGLDDKMVVNRLVKELSRPGAIVFVAGEMAEAMAAALMAEAWSQGVAGAAAGSAAASGLPSVWLNPDAQKLRAHHGPALAVFPGRNSTAESALMLLLGEQPGWAKGRVSMGVNTVRLPGLCPICALPVDADLAARELTEVVSNFRSADFGNVKTRNLREPCCGSGYAGEVWLSEVWDGKLCQRDFGVSMLADLVDKGLRPDQRISSLLFQAIQAGRVDYRSAGSL</sequence>
<name>A0ABS7FFB7_9NEIS</name>
<evidence type="ECO:0000313" key="3">
    <source>
        <dbReference type="Proteomes" id="UP000711178"/>
    </source>
</evidence>
<accession>A0ABS7FFB7</accession>
<dbReference type="Proteomes" id="UP000711178">
    <property type="component" value="Unassembled WGS sequence"/>
</dbReference>
<dbReference type="GeneID" id="89686313"/>
<organism evidence="2 3">
    <name type="scientific">Chromobacterium subtsugae</name>
    <dbReference type="NCBI Taxonomy" id="251747"/>
    <lineage>
        <taxon>Bacteria</taxon>
        <taxon>Pseudomonadati</taxon>
        <taxon>Pseudomonadota</taxon>
        <taxon>Betaproteobacteria</taxon>
        <taxon>Neisseriales</taxon>
        <taxon>Chromobacteriaceae</taxon>
        <taxon>Chromobacterium</taxon>
    </lineage>
</organism>